<evidence type="ECO:0000313" key="10">
    <source>
        <dbReference type="Proteomes" id="UP000832041"/>
    </source>
</evidence>
<evidence type="ECO:0000256" key="4">
    <source>
        <dbReference type="ARBA" id="ARBA00022692"/>
    </source>
</evidence>
<dbReference type="InterPro" id="IPR011701">
    <property type="entry name" value="MFS"/>
</dbReference>
<name>A0ABY4L927_THEAE</name>
<evidence type="ECO:0000256" key="5">
    <source>
        <dbReference type="ARBA" id="ARBA00022989"/>
    </source>
</evidence>
<feature type="transmembrane region" description="Helical" evidence="7">
    <location>
        <begin position="437"/>
        <end position="456"/>
    </location>
</feature>
<evidence type="ECO:0000256" key="7">
    <source>
        <dbReference type="SAM" id="Phobius"/>
    </source>
</evidence>
<accession>A0ABY4L927</accession>
<feature type="transmembrane region" description="Helical" evidence="7">
    <location>
        <begin position="276"/>
        <end position="299"/>
    </location>
</feature>
<evidence type="ECO:0000256" key="2">
    <source>
        <dbReference type="ARBA" id="ARBA00022448"/>
    </source>
</evidence>
<gene>
    <name evidence="9" type="ORF">FOF52_17960</name>
</gene>
<dbReference type="PANTHER" id="PTHR42718:SF42">
    <property type="entry name" value="EXPORT PROTEIN"/>
    <property type="match status" value="1"/>
</dbReference>
<evidence type="ECO:0000256" key="6">
    <source>
        <dbReference type="ARBA" id="ARBA00023136"/>
    </source>
</evidence>
<dbReference type="PANTHER" id="PTHR42718">
    <property type="entry name" value="MAJOR FACILITATOR SUPERFAMILY MULTIDRUG TRANSPORTER MFSC"/>
    <property type="match status" value="1"/>
</dbReference>
<feature type="transmembrane region" description="Helical" evidence="7">
    <location>
        <begin position="143"/>
        <end position="167"/>
    </location>
</feature>
<feature type="domain" description="Major facilitator superfamily (MFS) profile" evidence="8">
    <location>
        <begin position="19"/>
        <end position="464"/>
    </location>
</feature>
<evidence type="ECO:0000259" key="8">
    <source>
        <dbReference type="PROSITE" id="PS50850"/>
    </source>
</evidence>
<feature type="transmembrane region" description="Helical" evidence="7">
    <location>
        <begin position="56"/>
        <end position="73"/>
    </location>
</feature>
<sequence length="476" mass="49688">MPSSAFSAPPIPEKQAWKALSALCVGLFITLLDQSLVAVALPRITEDLGASVNQAVWVSAGYLLTFAVPLLVTGRLGDRFGQRTMYLAGMALFTAAAAACAFAPTIEALILARAVQGFGASLLNPQSLSVINRVFARNRRGAAMGVWSAVASSAGLFGPLIGGLLAGGAGWRWVFLLYLPLGLLSLALVARWVPRLPTGAGRIDPLSAVVSLVAVSGIVFTLQQGPELGWPLWLWGVLALGVLALFLFVWLQKRADLRGADALVPLRLFGIRNFRFGSLAVTTLGFAVYSVNLPVMLYLQLGAGLSAQAAGVLLLPTGLVSVALAPVVGRLTDRLEPGRISKLGFSAMITAMTLFVVLISQEVPFAWLLVPLVLMGVANALCWSANSTISMRPLPTDLLGAGSGVYNTSRQVGAVLGAAALGAAMQIGLQYTTFANAMGFSLVLHVAVLVFGLVMVSNFRDDRAEAAPGTSGSTSG</sequence>
<dbReference type="EMBL" id="CP051627">
    <property type="protein sequence ID" value="UPT22607.1"/>
    <property type="molecule type" value="Genomic_DNA"/>
</dbReference>
<proteinExistence type="predicted"/>
<dbReference type="Gene3D" id="1.20.1250.20">
    <property type="entry name" value="MFS general substrate transporter like domains"/>
    <property type="match status" value="1"/>
</dbReference>
<feature type="transmembrane region" description="Helical" evidence="7">
    <location>
        <begin position="205"/>
        <end position="226"/>
    </location>
</feature>
<keyword evidence="3" id="KW-1003">Cell membrane</keyword>
<feature type="transmembrane region" description="Helical" evidence="7">
    <location>
        <begin position="305"/>
        <end position="328"/>
    </location>
</feature>
<dbReference type="SUPFAM" id="SSF103473">
    <property type="entry name" value="MFS general substrate transporter"/>
    <property type="match status" value="1"/>
</dbReference>
<dbReference type="InterPro" id="IPR020846">
    <property type="entry name" value="MFS_dom"/>
</dbReference>
<protein>
    <submittedName>
        <fullName evidence="9">DHA2 family efflux MFS transporter permease subunit</fullName>
    </submittedName>
</protein>
<keyword evidence="10" id="KW-1185">Reference proteome</keyword>
<dbReference type="RefSeq" id="WP_248591102.1">
    <property type="nucleotide sequence ID" value="NZ_BAABEB010000009.1"/>
</dbReference>
<evidence type="ECO:0000256" key="3">
    <source>
        <dbReference type="ARBA" id="ARBA00022475"/>
    </source>
</evidence>
<keyword evidence="6 7" id="KW-0472">Membrane</keyword>
<reference evidence="9 10" key="1">
    <citation type="submission" date="2020-04" db="EMBL/GenBank/DDBJ databases">
        <title>Thermobifida alba genome sequencing and assembly.</title>
        <authorList>
            <person name="Luzics S."/>
            <person name="Horvath B."/>
            <person name="Nagy I."/>
            <person name="Toth A."/>
            <person name="Nagy I."/>
            <person name="Kukolya J."/>
        </authorList>
    </citation>
    <scope>NUCLEOTIDE SEQUENCE [LARGE SCALE GENOMIC DNA]</scope>
    <source>
        <strain evidence="9 10">DSM 43795</strain>
    </source>
</reference>
<feature type="transmembrane region" description="Helical" evidence="7">
    <location>
        <begin position="340"/>
        <end position="359"/>
    </location>
</feature>
<dbReference type="NCBIfam" id="TIGR00711">
    <property type="entry name" value="efflux_EmrB"/>
    <property type="match status" value="1"/>
</dbReference>
<dbReference type="Gene3D" id="1.20.1720.10">
    <property type="entry name" value="Multidrug resistance protein D"/>
    <property type="match status" value="1"/>
</dbReference>
<feature type="transmembrane region" description="Helical" evidence="7">
    <location>
        <begin position="365"/>
        <end position="385"/>
    </location>
</feature>
<feature type="transmembrane region" description="Helical" evidence="7">
    <location>
        <begin position="232"/>
        <end position="251"/>
    </location>
</feature>
<keyword evidence="5 7" id="KW-1133">Transmembrane helix</keyword>
<feature type="transmembrane region" description="Helical" evidence="7">
    <location>
        <begin position="173"/>
        <end position="193"/>
    </location>
</feature>
<dbReference type="Proteomes" id="UP000832041">
    <property type="component" value="Chromosome"/>
</dbReference>
<comment type="subcellular location">
    <subcellularLocation>
        <location evidence="1">Cell membrane</location>
        <topology evidence="1">Multi-pass membrane protein</topology>
    </subcellularLocation>
</comment>
<feature type="transmembrane region" description="Helical" evidence="7">
    <location>
        <begin position="412"/>
        <end position="431"/>
    </location>
</feature>
<organism evidence="9 10">
    <name type="scientific">Thermobifida alba</name>
    <name type="common">Thermomonospora alba</name>
    <dbReference type="NCBI Taxonomy" id="53522"/>
    <lineage>
        <taxon>Bacteria</taxon>
        <taxon>Bacillati</taxon>
        <taxon>Actinomycetota</taxon>
        <taxon>Actinomycetes</taxon>
        <taxon>Streptosporangiales</taxon>
        <taxon>Nocardiopsidaceae</taxon>
        <taxon>Thermobifida</taxon>
    </lineage>
</organism>
<evidence type="ECO:0000256" key="1">
    <source>
        <dbReference type="ARBA" id="ARBA00004651"/>
    </source>
</evidence>
<dbReference type="Pfam" id="PF07690">
    <property type="entry name" value="MFS_1"/>
    <property type="match status" value="1"/>
</dbReference>
<keyword evidence="4 7" id="KW-0812">Transmembrane</keyword>
<feature type="transmembrane region" description="Helical" evidence="7">
    <location>
        <begin position="85"/>
        <end position="104"/>
    </location>
</feature>
<dbReference type="InterPro" id="IPR036259">
    <property type="entry name" value="MFS_trans_sf"/>
</dbReference>
<keyword evidence="2" id="KW-0813">Transport</keyword>
<dbReference type="PROSITE" id="PS50850">
    <property type="entry name" value="MFS"/>
    <property type="match status" value="1"/>
</dbReference>
<evidence type="ECO:0000313" key="9">
    <source>
        <dbReference type="EMBL" id="UPT22607.1"/>
    </source>
</evidence>
<dbReference type="InterPro" id="IPR004638">
    <property type="entry name" value="EmrB-like"/>
</dbReference>
<dbReference type="PRINTS" id="PR01036">
    <property type="entry name" value="TCRTETB"/>
</dbReference>